<keyword evidence="1" id="KW-0472">Membrane</keyword>
<feature type="transmembrane region" description="Helical" evidence="1">
    <location>
        <begin position="6"/>
        <end position="27"/>
    </location>
</feature>
<gene>
    <name evidence="2" type="ORF">UT84_C0003G0035</name>
</gene>
<feature type="transmembrane region" description="Helical" evidence="1">
    <location>
        <begin position="380"/>
        <end position="401"/>
    </location>
</feature>
<evidence type="ECO:0000313" key="3">
    <source>
        <dbReference type="Proteomes" id="UP000034531"/>
    </source>
</evidence>
<dbReference type="AlphaFoldDB" id="A0A0G0TVC9"/>
<feature type="transmembrane region" description="Helical" evidence="1">
    <location>
        <begin position="413"/>
        <end position="435"/>
    </location>
</feature>
<reference evidence="2 3" key="1">
    <citation type="journal article" date="2015" name="Nature">
        <title>rRNA introns, odd ribosomes, and small enigmatic genomes across a large radiation of phyla.</title>
        <authorList>
            <person name="Brown C.T."/>
            <person name="Hug L.A."/>
            <person name="Thomas B.C."/>
            <person name="Sharon I."/>
            <person name="Castelle C.J."/>
            <person name="Singh A."/>
            <person name="Wilkins M.J."/>
            <person name="Williams K.H."/>
            <person name="Banfield J.F."/>
        </authorList>
    </citation>
    <scope>NUCLEOTIDE SEQUENCE [LARGE SCALE GENOMIC DNA]</scope>
</reference>
<evidence type="ECO:0000256" key="1">
    <source>
        <dbReference type="SAM" id="Phobius"/>
    </source>
</evidence>
<feature type="transmembrane region" description="Helical" evidence="1">
    <location>
        <begin position="170"/>
        <end position="194"/>
    </location>
</feature>
<organism evidence="2 3">
    <name type="scientific">Candidatus Curtissbacteria bacterium GW2011_GWA1_40_16</name>
    <dbReference type="NCBI Taxonomy" id="1618405"/>
    <lineage>
        <taxon>Bacteria</taxon>
        <taxon>Candidatus Curtissiibacteriota</taxon>
    </lineage>
</organism>
<protein>
    <recommendedName>
        <fullName evidence="4">Glycosyltransferase RgtA/B/C/D-like domain-containing protein</fullName>
    </recommendedName>
</protein>
<feature type="transmembrane region" description="Helical" evidence="1">
    <location>
        <begin position="60"/>
        <end position="79"/>
    </location>
</feature>
<accession>A0A0G0TVC9</accession>
<name>A0A0G0TVC9_9BACT</name>
<feature type="transmembrane region" description="Helical" evidence="1">
    <location>
        <begin position="206"/>
        <end position="224"/>
    </location>
</feature>
<sequence length="443" mass="50815">MFIDLLLSIFVLLTFLQTGLVCDYYLFSKKRFKFDLAIFLALGIGSIAIFQMALGFFEVPLNSFLVIMLAFFAFLPYVFDKHLRRQVLGVVLDYKSIFQSSNPLVILLFIVFAFVAGYFTFSHPVWGYDAVQRWLAKAYIFWVDGGINKANVHIVSPADDPNLWSVTASWFYFILGKADLFWVQTVPFAVFFCLTIKFWQIVKREALGLFWLVIFMFTPFLWQTSTLKAYSGNADLLVGFYFLLAFSSLFYSKLSYTAIFLGLAALTKNDALPALLAFCALVPFFGLKSKQKFPVSALFVGWALVLFNLGFKYYFSLGSRYLDNDWSLVLKQKPIIEYTKYSLHGFREEFRQVNHWGAGFLVIGYFILSRGGKVFKDRTLLLGLVLILAQVVGYTWTYYVTREDQATQIATSIFRLVLQVYPPLLLLVFVIYSGLPKFGNKAK</sequence>
<keyword evidence="1" id="KW-0812">Transmembrane</keyword>
<comment type="caution">
    <text evidence="2">The sequence shown here is derived from an EMBL/GenBank/DDBJ whole genome shotgun (WGS) entry which is preliminary data.</text>
</comment>
<keyword evidence="1" id="KW-1133">Transmembrane helix</keyword>
<feature type="transmembrane region" description="Helical" evidence="1">
    <location>
        <begin position="34"/>
        <end position="54"/>
    </location>
</feature>
<evidence type="ECO:0000313" key="2">
    <source>
        <dbReference type="EMBL" id="KKR51040.1"/>
    </source>
</evidence>
<dbReference type="Proteomes" id="UP000034531">
    <property type="component" value="Unassembled WGS sequence"/>
</dbReference>
<feature type="transmembrane region" description="Helical" evidence="1">
    <location>
        <begin position="353"/>
        <end position="368"/>
    </location>
</feature>
<feature type="transmembrane region" description="Helical" evidence="1">
    <location>
        <begin position="236"/>
        <end position="264"/>
    </location>
</feature>
<feature type="transmembrane region" description="Helical" evidence="1">
    <location>
        <begin position="293"/>
        <end position="311"/>
    </location>
</feature>
<proteinExistence type="predicted"/>
<evidence type="ECO:0008006" key="4">
    <source>
        <dbReference type="Google" id="ProtNLM"/>
    </source>
</evidence>
<dbReference type="EMBL" id="LBYI01000003">
    <property type="protein sequence ID" value="KKR51040.1"/>
    <property type="molecule type" value="Genomic_DNA"/>
</dbReference>
<feature type="transmembrane region" description="Helical" evidence="1">
    <location>
        <begin position="100"/>
        <end position="121"/>
    </location>
</feature>